<dbReference type="EMBL" id="VSSQ01025411">
    <property type="protein sequence ID" value="MPM73514.1"/>
    <property type="molecule type" value="Genomic_DNA"/>
</dbReference>
<sequence length="316" mass="32139">MALSDLGTSKTGDTVTLLLGRSGGVAAVQTGSAASSSILIGVVTATGSSSYTDASGNSYSAPTVTFTATDGAQYTYQVSAGSSYAAGDLVQASTSSGAASVKRLSAATSLSGRVSADGSKLGTYTFASDVEILDTYADSSLRIYPSRLAGINLQSGVRYYLLNAKGEISRLILDDVTGDLHQYGVVTSSNEYSVDMSVGSAYVYDIGGVTGVYSSASSMLGASVGPARFRFKSGALASVNNLTQVKLSAVSGGTALAGSTTYTLSDTVAVYEVKNASYFPSSLDRVASGYSLVGWYDKAESAGGRIRVITAIALES</sequence>
<comment type="caution">
    <text evidence="1">The sequence shown here is derived from an EMBL/GenBank/DDBJ whole genome shotgun (WGS) entry which is preliminary data.</text>
</comment>
<dbReference type="AlphaFoldDB" id="A0A645C9R5"/>
<gene>
    <name evidence="1" type="ORF">SDC9_120495</name>
</gene>
<organism evidence="1">
    <name type="scientific">bioreactor metagenome</name>
    <dbReference type="NCBI Taxonomy" id="1076179"/>
    <lineage>
        <taxon>unclassified sequences</taxon>
        <taxon>metagenomes</taxon>
        <taxon>ecological metagenomes</taxon>
    </lineage>
</organism>
<evidence type="ECO:0000313" key="1">
    <source>
        <dbReference type="EMBL" id="MPM73514.1"/>
    </source>
</evidence>
<reference evidence="1" key="1">
    <citation type="submission" date="2019-08" db="EMBL/GenBank/DDBJ databases">
        <authorList>
            <person name="Kucharzyk K."/>
            <person name="Murdoch R.W."/>
            <person name="Higgins S."/>
            <person name="Loffler F."/>
        </authorList>
    </citation>
    <scope>NUCLEOTIDE SEQUENCE</scope>
</reference>
<name>A0A645C9R5_9ZZZZ</name>
<protein>
    <submittedName>
        <fullName evidence="1">Uncharacterized protein</fullName>
    </submittedName>
</protein>
<accession>A0A645C9R5</accession>
<proteinExistence type="predicted"/>